<evidence type="ECO:0000259" key="4">
    <source>
        <dbReference type="PROSITE" id="PS50949"/>
    </source>
</evidence>
<organism evidence="5 6">
    <name type="scientific">Brevibacterium antiquum</name>
    <dbReference type="NCBI Taxonomy" id="234835"/>
    <lineage>
        <taxon>Bacteria</taxon>
        <taxon>Bacillati</taxon>
        <taxon>Actinomycetota</taxon>
        <taxon>Actinomycetes</taxon>
        <taxon>Micrococcales</taxon>
        <taxon>Brevibacteriaceae</taxon>
        <taxon>Brevibacterium</taxon>
    </lineage>
</organism>
<dbReference type="GO" id="GO:0003677">
    <property type="term" value="F:DNA binding"/>
    <property type="evidence" value="ECO:0007669"/>
    <property type="project" value="UniProtKB-KW"/>
</dbReference>
<dbReference type="PROSITE" id="PS50949">
    <property type="entry name" value="HTH_GNTR"/>
    <property type="match status" value="1"/>
</dbReference>
<keyword evidence="6" id="KW-1185">Reference proteome</keyword>
<evidence type="ECO:0000256" key="1">
    <source>
        <dbReference type="ARBA" id="ARBA00023015"/>
    </source>
</evidence>
<evidence type="ECO:0000313" key="5">
    <source>
        <dbReference type="EMBL" id="SMX83353.1"/>
    </source>
</evidence>
<dbReference type="Pfam" id="PF00392">
    <property type="entry name" value="GntR"/>
    <property type="match status" value="1"/>
</dbReference>
<dbReference type="InterPro" id="IPR036390">
    <property type="entry name" value="WH_DNA-bd_sf"/>
</dbReference>
<dbReference type="AlphaFoldDB" id="A0A2H1J7H7"/>
<dbReference type="SMART" id="SM00895">
    <property type="entry name" value="FCD"/>
    <property type="match status" value="1"/>
</dbReference>
<accession>A0A2H1J7H7</accession>
<dbReference type="SMART" id="SM00345">
    <property type="entry name" value="HTH_GNTR"/>
    <property type="match status" value="1"/>
</dbReference>
<evidence type="ECO:0000256" key="2">
    <source>
        <dbReference type="ARBA" id="ARBA00023125"/>
    </source>
</evidence>
<dbReference type="SUPFAM" id="SSF48008">
    <property type="entry name" value="GntR ligand-binding domain-like"/>
    <property type="match status" value="1"/>
</dbReference>
<proteinExistence type="predicted"/>
<dbReference type="PANTHER" id="PTHR43537:SF24">
    <property type="entry name" value="GLUCONATE OPERON TRANSCRIPTIONAL REPRESSOR"/>
    <property type="match status" value="1"/>
</dbReference>
<keyword evidence="1" id="KW-0805">Transcription regulation</keyword>
<dbReference type="InterPro" id="IPR036388">
    <property type="entry name" value="WH-like_DNA-bd_sf"/>
</dbReference>
<gene>
    <name evidence="5" type="ORF">BANT10_01713</name>
</gene>
<name>A0A2H1J7H7_9MICO</name>
<dbReference type="GO" id="GO:0003700">
    <property type="term" value="F:DNA-binding transcription factor activity"/>
    <property type="evidence" value="ECO:0007669"/>
    <property type="project" value="InterPro"/>
</dbReference>
<protein>
    <submittedName>
        <fullName evidence="5">DNA-binding transcriptional regulator, GntR family</fullName>
    </submittedName>
</protein>
<dbReference type="EMBL" id="FXZE01000006">
    <property type="protein sequence ID" value="SMX83353.1"/>
    <property type="molecule type" value="Genomic_DNA"/>
</dbReference>
<dbReference type="PANTHER" id="PTHR43537">
    <property type="entry name" value="TRANSCRIPTIONAL REGULATOR, GNTR FAMILY"/>
    <property type="match status" value="1"/>
</dbReference>
<dbReference type="Gene3D" id="1.20.120.530">
    <property type="entry name" value="GntR ligand-binding domain-like"/>
    <property type="match status" value="1"/>
</dbReference>
<dbReference type="InterPro" id="IPR011711">
    <property type="entry name" value="GntR_C"/>
</dbReference>
<dbReference type="InterPro" id="IPR008920">
    <property type="entry name" value="TF_FadR/GntR_C"/>
</dbReference>
<dbReference type="Proteomes" id="UP000234342">
    <property type="component" value="Unassembled WGS sequence"/>
</dbReference>
<dbReference type="InterPro" id="IPR000524">
    <property type="entry name" value="Tscrpt_reg_HTH_GntR"/>
</dbReference>
<evidence type="ECO:0000256" key="3">
    <source>
        <dbReference type="ARBA" id="ARBA00023163"/>
    </source>
</evidence>
<feature type="domain" description="HTH gntR-type" evidence="4">
    <location>
        <begin position="9"/>
        <end position="76"/>
    </location>
</feature>
<keyword evidence="2 5" id="KW-0238">DNA-binding</keyword>
<dbReference type="RefSeq" id="WP_101643055.1">
    <property type="nucleotide sequence ID" value="NZ_FXZE01000006.1"/>
</dbReference>
<dbReference type="CDD" id="cd07377">
    <property type="entry name" value="WHTH_GntR"/>
    <property type="match status" value="1"/>
</dbReference>
<reference evidence="6" key="1">
    <citation type="submission" date="2017-03" db="EMBL/GenBank/DDBJ databases">
        <authorList>
            <person name="Monnet C."/>
        </authorList>
    </citation>
    <scope>NUCLEOTIDE SEQUENCE [LARGE SCALE GENOMIC DNA]</scope>
    <source>
        <strain evidence="6">P10</strain>
    </source>
</reference>
<dbReference type="SUPFAM" id="SSF46785">
    <property type="entry name" value="Winged helix' DNA-binding domain"/>
    <property type="match status" value="1"/>
</dbReference>
<dbReference type="Pfam" id="PF07729">
    <property type="entry name" value="FCD"/>
    <property type="match status" value="1"/>
</dbReference>
<keyword evidence="3" id="KW-0804">Transcription</keyword>
<dbReference type="Gene3D" id="1.10.10.10">
    <property type="entry name" value="Winged helix-like DNA-binding domain superfamily/Winged helix DNA-binding domain"/>
    <property type="match status" value="1"/>
</dbReference>
<sequence length="231" mass="25040">MATSSSGSTSAAERAYQLIRTQILNGTHQPGTMLGETGLAADLAVSRTPVRVALARLQDEGWILIYPKRGAIVQGVDVRTVAELADARFVLETTAVDRAPDAPRQKLADALERSIAAQREAFDSGDVAAFIDLTLEFHRGFVEAGDNQVMLELYSQLSDRHRFILFASGERLLDRCEEIIAEHALLVEHLRTGDSTGFADILRGHLAENAPPTATSARASAAFESTLLRRG</sequence>
<evidence type="ECO:0000313" key="6">
    <source>
        <dbReference type="Proteomes" id="UP000234342"/>
    </source>
</evidence>